<dbReference type="InterPro" id="IPR013106">
    <property type="entry name" value="Ig_V-set"/>
</dbReference>
<keyword evidence="3" id="KW-0812">Transmembrane</keyword>
<sequence>GSTAVLPCELKSVGAETYIRWRTESKIVFERKGESFIQGQGYVDRVDVPVEELRKRNCSLVLRNLQLNDEGVYTSHQIVRRNKKNAHVKTEVKKISHVSLSVREKPPEEKSDEVSSPTDAAGMMRPHPLIMISITALIS</sequence>
<keyword evidence="10" id="KW-0393">Immunoglobulin domain</keyword>
<dbReference type="EMBL" id="MU598496">
    <property type="protein sequence ID" value="KAI5606637.1"/>
    <property type="molecule type" value="Genomic_DNA"/>
</dbReference>
<dbReference type="GO" id="GO:0031295">
    <property type="term" value="P:T cell costimulation"/>
    <property type="evidence" value="ECO:0007669"/>
    <property type="project" value="TreeGrafter"/>
</dbReference>
<evidence type="ECO:0000259" key="12">
    <source>
        <dbReference type="PROSITE" id="PS50835"/>
    </source>
</evidence>
<dbReference type="PANTHER" id="PTHR25466">
    <property type="entry name" value="T-LYMPHOCYTE ACTIVATION ANTIGEN"/>
    <property type="match status" value="1"/>
</dbReference>
<proteinExistence type="predicted"/>
<dbReference type="InterPro" id="IPR051713">
    <property type="entry name" value="T-cell_Activation_Regulation"/>
</dbReference>
<dbReference type="Proteomes" id="UP001205998">
    <property type="component" value="Unassembled WGS sequence"/>
</dbReference>
<reference evidence="13" key="1">
    <citation type="submission" date="2018-07" db="EMBL/GenBank/DDBJ databases">
        <title>Comparative genomics of catfishes provides insights into carnivory and benthic adaptation.</title>
        <authorList>
            <person name="Zhang Y."/>
            <person name="Wang D."/>
            <person name="Peng Z."/>
            <person name="Zheng S."/>
            <person name="Shao F."/>
            <person name="Tao W."/>
        </authorList>
    </citation>
    <scope>NUCLEOTIDE SEQUENCE</scope>
    <source>
        <strain evidence="13">Chongqing</strain>
    </source>
</reference>
<dbReference type="GO" id="GO:0009897">
    <property type="term" value="C:external side of plasma membrane"/>
    <property type="evidence" value="ECO:0007669"/>
    <property type="project" value="TreeGrafter"/>
</dbReference>
<dbReference type="PROSITE" id="PS50835">
    <property type="entry name" value="IG_LIKE"/>
    <property type="match status" value="1"/>
</dbReference>
<organism evidence="13 14">
    <name type="scientific">Silurus asotus</name>
    <name type="common">Amur catfish</name>
    <name type="synonym">Parasilurus asotus</name>
    <dbReference type="NCBI Taxonomy" id="30991"/>
    <lineage>
        <taxon>Eukaryota</taxon>
        <taxon>Metazoa</taxon>
        <taxon>Chordata</taxon>
        <taxon>Craniata</taxon>
        <taxon>Vertebrata</taxon>
        <taxon>Euteleostomi</taxon>
        <taxon>Actinopterygii</taxon>
        <taxon>Neopterygii</taxon>
        <taxon>Teleostei</taxon>
        <taxon>Ostariophysi</taxon>
        <taxon>Siluriformes</taxon>
        <taxon>Siluridae</taxon>
        <taxon>Silurus</taxon>
    </lineage>
</organism>
<keyword evidence="4" id="KW-0732">Signal</keyword>
<evidence type="ECO:0000313" key="13">
    <source>
        <dbReference type="EMBL" id="KAI5606637.1"/>
    </source>
</evidence>
<evidence type="ECO:0000256" key="11">
    <source>
        <dbReference type="SAM" id="MobiDB-lite"/>
    </source>
</evidence>
<evidence type="ECO:0000256" key="7">
    <source>
        <dbReference type="ARBA" id="ARBA00023157"/>
    </source>
</evidence>
<dbReference type="GO" id="GO:0006955">
    <property type="term" value="P:immune response"/>
    <property type="evidence" value="ECO:0007669"/>
    <property type="project" value="TreeGrafter"/>
</dbReference>
<keyword evidence="2" id="KW-1003">Cell membrane</keyword>
<accession>A0AAD4ZZV3</accession>
<dbReference type="InterPro" id="IPR036179">
    <property type="entry name" value="Ig-like_dom_sf"/>
</dbReference>
<comment type="caution">
    <text evidence="13">The sequence shown here is derived from an EMBL/GenBank/DDBJ whole genome shotgun (WGS) entry which is preliminary data.</text>
</comment>
<feature type="compositionally biased region" description="Basic and acidic residues" evidence="11">
    <location>
        <begin position="102"/>
        <end position="113"/>
    </location>
</feature>
<dbReference type="GO" id="GO:0042102">
    <property type="term" value="P:positive regulation of T cell proliferation"/>
    <property type="evidence" value="ECO:0007669"/>
    <property type="project" value="TreeGrafter"/>
</dbReference>
<evidence type="ECO:0000256" key="5">
    <source>
        <dbReference type="ARBA" id="ARBA00022989"/>
    </source>
</evidence>
<keyword evidence="6" id="KW-0472">Membrane</keyword>
<dbReference type="GO" id="GO:0071222">
    <property type="term" value="P:cellular response to lipopolysaccharide"/>
    <property type="evidence" value="ECO:0007669"/>
    <property type="project" value="TreeGrafter"/>
</dbReference>
<dbReference type="InterPro" id="IPR007110">
    <property type="entry name" value="Ig-like_dom"/>
</dbReference>
<feature type="domain" description="Ig-like" evidence="12">
    <location>
        <begin position="1"/>
        <end position="74"/>
    </location>
</feature>
<name>A0AAD4ZZV3_SILAS</name>
<feature type="non-terminal residue" evidence="13">
    <location>
        <position position="1"/>
    </location>
</feature>
<evidence type="ECO:0000256" key="8">
    <source>
        <dbReference type="ARBA" id="ARBA00023170"/>
    </source>
</evidence>
<evidence type="ECO:0000256" key="4">
    <source>
        <dbReference type="ARBA" id="ARBA00022729"/>
    </source>
</evidence>
<dbReference type="SUPFAM" id="SSF48726">
    <property type="entry name" value="Immunoglobulin"/>
    <property type="match status" value="1"/>
</dbReference>
<evidence type="ECO:0000256" key="2">
    <source>
        <dbReference type="ARBA" id="ARBA00022475"/>
    </source>
</evidence>
<evidence type="ECO:0000256" key="9">
    <source>
        <dbReference type="ARBA" id="ARBA00023180"/>
    </source>
</evidence>
<dbReference type="PANTHER" id="PTHR25466:SF11">
    <property type="entry name" value="GALECTIN 17-RELATED"/>
    <property type="match status" value="1"/>
</dbReference>
<dbReference type="Gene3D" id="2.60.40.10">
    <property type="entry name" value="Immunoglobulins"/>
    <property type="match status" value="1"/>
</dbReference>
<evidence type="ECO:0000256" key="3">
    <source>
        <dbReference type="ARBA" id="ARBA00022692"/>
    </source>
</evidence>
<protein>
    <recommendedName>
        <fullName evidence="12">Ig-like domain-containing protein</fullName>
    </recommendedName>
</protein>
<dbReference type="InterPro" id="IPR013783">
    <property type="entry name" value="Ig-like_fold"/>
</dbReference>
<evidence type="ECO:0000256" key="1">
    <source>
        <dbReference type="ARBA" id="ARBA00004251"/>
    </source>
</evidence>
<dbReference type="GO" id="GO:0007166">
    <property type="term" value="P:cell surface receptor signaling pathway"/>
    <property type="evidence" value="ECO:0007669"/>
    <property type="project" value="TreeGrafter"/>
</dbReference>
<comment type="subcellular location">
    <subcellularLocation>
        <location evidence="1">Cell membrane</location>
        <topology evidence="1">Single-pass type I membrane protein</topology>
    </subcellularLocation>
</comment>
<feature type="non-terminal residue" evidence="13">
    <location>
        <position position="139"/>
    </location>
</feature>
<keyword evidence="9" id="KW-0325">Glycoprotein</keyword>
<dbReference type="GO" id="GO:0042130">
    <property type="term" value="P:negative regulation of T cell proliferation"/>
    <property type="evidence" value="ECO:0007669"/>
    <property type="project" value="TreeGrafter"/>
</dbReference>
<evidence type="ECO:0000256" key="10">
    <source>
        <dbReference type="ARBA" id="ARBA00023319"/>
    </source>
</evidence>
<keyword evidence="7" id="KW-1015">Disulfide bond</keyword>
<feature type="region of interest" description="Disordered" evidence="11">
    <location>
        <begin position="100"/>
        <end position="122"/>
    </location>
</feature>
<evidence type="ECO:0000313" key="14">
    <source>
        <dbReference type="Proteomes" id="UP001205998"/>
    </source>
</evidence>
<dbReference type="Pfam" id="PF07686">
    <property type="entry name" value="V-set"/>
    <property type="match status" value="1"/>
</dbReference>
<dbReference type="AlphaFoldDB" id="A0AAD4ZZV3"/>
<evidence type="ECO:0000256" key="6">
    <source>
        <dbReference type="ARBA" id="ARBA00023136"/>
    </source>
</evidence>
<keyword evidence="5" id="KW-1133">Transmembrane helix</keyword>
<gene>
    <name evidence="13" type="ORF">C0J50_12525</name>
</gene>
<keyword evidence="8" id="KW-0675">Receptor</keyword>
<keyword evidence="14" id="KW-1185">Reference proteome</keyword>